<feature type="compositionally biased region" description="Low complexity" evidence="1">
    <location>
        <begin position="146"/>
        <end position="163"/>
    </location>
</feature>
<evidence type="ECO:0000313" key="3">
    <source>
        <dbReference type="Proteomes" id="UP000800040"/>
    </source>
</evidence>
<dbReference type="AlphaFoldDB" id="A0A6A5KSC6"/>
<keyword evidence="3" id="KW-1185">Reference proteome</keyword>
<protein>
    <submittedName>
        <fullName evidence="2">Uncharacterized protein</fullName>
    </submittedName>
</protein>
<evidence type="ECO:0000313" key="2">
    <source>
        <dbReference type="EMBL" id="KAF1836543.1"/>
    </source>
</evidence>
<reference evidence="2" key="1">
    <citation type="submission" date="2020-01" db="EMBL/GenBank/DDBJ databases">
        <authorList>
            <consortium name="DOE Joint Genome Institute"/>
            <person name="Haridas S."/>
            <person name="Albert R."/>
            <person name="Binder M."/>
            <person name="Bloem J."/>
            <person name="Labutti K."/>
            <person name="Salamov A."/>
            <person name="Andreopoulos B."/>
            <person name="Baker S.E."/>
            <person name="Barry K."/>
            <person name="Bills G."/>
            <person name="Bluhm B.H."/>
            <person name="Cannon C."/>
            <person name="Castanera R."/>
            <person name="Culley D.E."/>
            <person name="Daum C."/>
            <person name="Ezra D."/>
            <person name="Gonzalez J.B."/>
            <person name="Henrissat B."/>
            <person name="Kuo A."/>
            <person name="Liang C."/>
            <person name="Lipzen A."/>
            <person name="Lutzoni F."/>
            <person name="Magnuson J."/>
            <person name="Mondo S."/>
            <person name="Nolan M."/>
            <person name="Ohm R."/>
            <person name="Pangilinan J."/>
            <person name="Park H.-J."/>
            <person name="Ramirez L."/>
            <person name="Alfaro M."/>
            <person name="Sun H."/>
            <person name="Tritt A."/>
            <person name="Yoshinaga Y."/>
            <person name="Zwiers L.-H."/>
            <person name="Turgeon B.G."/>
            <person name="Goodwin S.B."/>
            <person name="Spatafora J.W."/>
            <person name="Crous P.W."/>
            <person name="Grigoriev I.V."/>
        </authorList>
    </citation>
    <scope>NUCLEOTIDE SEQUENCE</scope>
    <source>
        <strain evidence="2">P77</strain>
    </source>
</reference>
<gene>
    <name evidence="2" type="ORF">BDW02DRAFT_225594</name>
</gene>
<dbReference type="Proteomes" id="UP000800040">
    <property type="component" value="Unassembled WGS sequence"/>
</dbReference>
<name>A0A6A5KSC6_9PLEO</name>
<sequence length="184" mass="20692">MKCMLSQSKSRERRLRADNGVEGSCRAVQPMTRRPVYTVGTHVGKLALSSCTEERPVPITRLFPVHQERHQLLRTEQLMTVMGFLCRCCTSLAIRNDVRYRAPSSSASASPQTGPWEQEWHRSFILQGMPPSRYCAVQPSPKLPRSASQLEASSVLASSSPHSTMHQHPQPPRQHIAFVMLSFP</sequence>
<accession>A0A6A5KSC6</accession>
<proteinExistence type="predicted"/>
<organism evidence="2 3">
    <name type="scientific">Decorospora gaudefroyi</name>
    <dbReference type="NCBI Taxonomy" id="184978"/>
    <lineage>
        <taxon>Eukaryota</taxon>
        <taxon>Fungi</taxon>
        <taxon>Dikarya</taxon>
        <taxon>Ascomycota</taxon>
        <taxon>Pezizomycotina</taxon>
        <taxon>Dothideomycetes</taxon>
        <taxon>Pleosporomycetidae</taxon>
        <taxon>Pleosporales</taxon>
        <taxon>Pleosporineae</taxon>
        <taxon>Pleosporaceae</taxon>
        <taxon>Decorospora</taxon>
    </lineage>
</organism>
<evidence type="ECO:0000256" key="1">
    <source>
        <dbReference type="SAM" id="MobiDB-lite"/>
    </source>
</evidence>
<dbReference type="EMBL" id="ML975272">
    <property type="protein sequence ID" value="KAF1836543.1"/>
    <property type="molecule type" value="Genomic_DNA"/>
</dbReference>
<feature type="region of interest" description="Disordered" evidence="1">
    <location>
        <begin position="137"/>
        <end position="171"/>
    </location>
</feature>